<gene>
    <name evidence="9" type="ORF">MtrunA17_Chr1g0198761</name>
</gene>
<comment type="similarity">
    <text evidence="1 6">Belongs to the FHY3/FAR1 family.</text>
</comment>
<evidence type="ECO:0000256" key="5">
    <source>
        <dbReference type="PROSITE-ProRule" id="PRU00325"/>
    </source>
</evidence>
<dbReference type="EMBL" id="PSQE01000001">
    <property type="protein sequence ID" value="RHN81411.1"/>
    <property type="molecule type" value="Genomic_DNA"/>
</dbReference>
<dbReference type="InterPro" id="IPR006564">
    <property type="entry name" value="Znf_PMZ"/>
</dbReference>
<dbReference type="InterPro" id="IPR058778">
    <property type="entry name" value="HTH_FAR1-11-like"/>
</dbReference>
<dbReference type="OrthoDB" id="1356255at2759"/>
<keyword evidence="4 6" id="KW-0862">Zinc</keyword>
<dbReference type="Pfam" id="PF04434">
    <property type="entry name" value="SWIM"/>
    <property type="match status" value="1"/>
</dbReference>
<dbReference type="PANTHER" id="PTHR31669:SF263">
    <property type="entry name" value="PROTEIN FAR1-RELATED SEQUENCE"/>
    <property type="match status" value="1"/>
</dbReference>
<feature type="region of interest" description="Disordered" evidence="7">
    <location>
        <begin position="680"/>
        <end position="706"/>
    </location>
</feature>
<dbReference type="InterPro" id="IPR018289">
    <property type="entry name" value="MULE_transposase_dom"/>
</dbReference>
<evidence type="ECO:0000313" key="10">
    <source>
        <dbReference type="Proteomes" id="UP000265566"/>
    </source>
</evidence>
<dbReference type="GO" id="GO:0006355">
    <property type="term" value="P:regulation of DNA-templated transcription"/>
    <property type="evidence" value="ECO:0007669"/>
    <property type="project" value="UniProtKB-UniRule"/>
</dbReference>
<keyword evidence="6" id="KW-0539">Nucleus</keyword>
<evidence type="ECO:0000256" key="3">
    <source>
        <dbReference type="ARBA" id="ARBA00022771"/>
    </source>
</evidence>
<comment type="function">
    <text evidence="6">Putative transcription activator involved in regulating light control of development.</text>
</comment>
<dbReference type="InterPro" id="IPR031052">
    <property type="entry name" value="FHY3/FAR1"/>
</dbReference>
<dbReference type="InterPro" id="IPR004330">
    <property type="entry name" value="FAR1_DNA_bnd_dom"/>
</dbReference>
<comment type="subcellular location">
    <subcellularLocation>
        <location evidence="6">Nucleus</location>
    </subcellularLocation>
</comment>
<dbReference type="AlphaFoldDB" id="A0A396JX52"/>
<feature type="compositionally biased region" description="Basic residues" evidence="7">
    <location>
        <begin position="750"/>
        <end position="759"/>
    </location>
</feature>
<name>A0A396JX52_MEDTR</name>
<dbReference type="SMART" id="SM00575">
    <property type="entry name" value="ZnF_PMZ"/>
    <property type="match status" value="1"/>
</dbReference>
<dbReference type="Pfam" id="PF03101">
    <property type="entry name" value="FAR1"/>
    <property type="match status" value="1"/>
</dbReference>
<dbReference type="Pfam" id="PF10551">
    <property type="entry name" value="MULE"/>
    <property type="match status" value="1"/>
</dbReference>
<dbReference type="GO" id="GO:0008270">
    <property type="term" value="F:zinc ion binding"/>
    <property type="evidence" value="ECO:0007669"/>
    <property type="project" value="UniProtKB-UniRule"/>
</dbReference>
<evidence type="ECO:0000256" key="2">
    <source>
        <dbReference type="ARBA" id="ARBA00022723"/>
    </source>
</evidence>
<dbReference type="GO" id="GO:0005634">
    <property type="term" value="C:nucleus"/>
    <property type="evidence" value="ECO:0007669"/>
    <property type="project" value="UniProtKB-SubCell"/>
</dbReference>
<comment type="caution">
    <text evidence="9">The sequence shown here is derived from an EMBL/GenBank/DDBJ whole genome shotgun (WGS) entry which is preliminary data.</text>
</comment>
<feature type="region of interest" description="Disordered" evidence="7">
    <location>
        <begin position="720"/>
        <end position="759"/>
    </location>
</feature>
<evidence type="ECO:0000256" key="1">
    <source>
        <dbReference type="ARBA" id="ARBA00005889"/>
    </source>
</evidence>
<evidence type="ECO:0000256" key="4">
    <source>
        <dbReference type="ARBA" id="ARBA00022833"/>
    </source>
</evidence>
<evidence type="ECO:0000256" key="6">
    <source>
        <dbReference type="RuleBase" id="RU367018"/>
    </source>
</evidence>
<proteinExistence type="inferred from homology"/>
<evidence type="ECO:0000256" key="7">
    <source>
        <dbReference type="SAM" id="MobiDB-lite"/>
    </source>
</evidence>
<evidence type="ECO:0000259" key="8">
    <source>
        <dbReference type="PROSITE" id="PS50966"/>
    </source>
</evidence>
<feature type="domain" description="SWIM-type" evidence="8">
    <location>
        <begin position="559"/>
        <end position="594"/>
    </location>
</feature>
<accession>A0A396JX52</accession>
<evidence type="ECO:0000313" key="9">
    <source>
        <dbReference type="EMBL" id="RHN81411.1"/>
    </source>
</evidence>
<dbReference type="PROSITE" id="PS50966">
    <property type="entry name" value="ZF_SWIM"/>
    <property type="match status" value="1"/>
</dbReference>
<keyword evidence="3 5" id="KW-0863">Zinc-finger</keyword>
<dbReference type="Proteomes" id="UP000265566">
    <property type="component" value="Chromosome 1"/>
</dbReference>
<sequence>MSSEGRNEAIDGSLEYEDDEIIDSLTTVPEPQHGPLPQANHIDDGVLYEGKVFNSDDEAYNFYCLFARKNGFSIRRHHVYKSIKNQSDDNPLGVYKREFVCHRAGTISVDKDNEVEGKRKRKSSRCNCGAKLLVNITTINSEKKWVVKYFNNNHNHELLDDKEVKFLPAYRSIPTIDQDRILLLSKAGCSVSLIIRVLELEKNIDAGNLPFLDKDIRNFIQSQSGIGKEFDASNVLKLCKSLKDADNAFEYEFSIDENNKLEHIIWAFGDSIRAYEAFGDVIVFDTTYRINRYEMPLGILVGVDNHGNSIFFGCVLLKNEKIPSFTWAIKTFLSFVKGKYPQTILTDQDLAMKEAISMELPNTKHAFCIWHILAKLPTWFSLPLGSRYDDFKDEFYRLYHLECEDDFEREWKLMVEHFCLSKDNHIDLLYSLRQFWALAYLKDFFFAGMTTTGRSESINSYIKRFLGANTSLTDFINQVGVAVNIRNQAGEEARMRQKYHNPRIRTCFPIEEHAASILTPYAFKLIQHEIELSTKYAATETNNSVFIVRHHTKSDGGRFVSWIQENESIHCSCKEFEFTGILCRHAFRVLVMKNYFTLPSKYLPLRWRQESSLIPKSSHMINNNGGSLVKFRSLIQSLEIESLKTKLREQAATRELEKAIQVIKAMPEIEEKLVGVDSTVPDNDELNVENPLPSKTKGRPKGSRLKGGVEIAKKPRHCHVPNCGGTDHDSRNCPNKKKNIEALPSQSPNKRMKGWRKSS</sequence>
<protein>
    <recommendedName>
        <fullName evidence="6">Protein FAR1-RELATED SEQUENCE</fullName>
    </recommendedName>
</protein>
<reference evidence="10" key="1">
    <citation type="journal article" date="2018" name="Nat. Plants">
        <title>Whole-genome landscape of Medicago truncatula symbiotic genes.</title>
        <authorList>
            <person name="Pecrix Y."/>
            <person name="Staton S.E."/>
            <person name="Sallet E."/>
            <person name="Lelandais-Briere C."/>
            <person name="Moreau S."/>
            <person name="Carrere S."/>
            <person name="Blein T."/>
            <person name="Jardinaud M.F."/>
            <person name="Latrasse D."/>
            <person name="Zouine M."/>
            <person name="Zahm M."/>
            <person name="Kreplak J."/>
            <person name="Mayjonade B."/>
            <person name="Satge C."/>
            <person name="Perez M."/>
            <person name="Cauet S."/>
            <person name="Marande W."/>
            <person name="Chantry-Darmon C."/>
            <person name="Lopez-Roques C."/>
            <person name="Bouchez O."/>
            <person name="Berard A."/>
            <person name="Debelle F."/>
            <person name="Munos S."/>
            <person name="Bendahmane A."/>
            <person name="Berges H."/>
            <person name="Niebel A."/>
            <person name="Buitink J."/>
            <person name="Frugier F."/>
            <person name="Benhamed M."/>
            <person name="Crespi M."/>
            <person name="Gouzy J."/>
            <person name="Gamas P."/>
        </authorList>
    </citation>
    <scope>NUCLEOTIDE SEQUENCE [LARGE SCALE GENOMIC DNA]</scope>
    <source>
        <strain evidence="10">cv. Jemalong A17</strain>
    </source>
</reference>
<organism evidence="9 10">
    <name type="scientific">Medicago truncatula</name>
    <name type="common">Barrel medic</name>
    <name type="synonym">Medicago tribuloides</name>
    <dbReference type="NCBI Taxonomy" id="3880"/>
    <lineage>
        <taxon>Eukaryota</taxon>
        <taxon>Viridiplantae</taxon>
        <taxon>Streptophyta</taxon>
        <taxon>Embryophyta</taxon>
        <taxon>Tracheophyta</taxon>
        <taxon>Spermatophyta</taxon>
        <taxon>Magnoliopsida</taxon>
        <taxon>eudicotyledons</taxon>
        <taxon>Gunneridae</taxon>
        <taxon>Pentapetalae</taxon>
        <taxon>rosids</taxon>
        <taxon>fabids</taxon>
        <taxon>Fabales</taxon>
        <taxon>Fabaceae</taxon>
        <taxon>Papilionoideae</taxon>
        <taxon>50 kb inversion clade</taxon>
        <taxon>NPAAA clade</taxon>
        <taxon>Hologalegina</taxon>
        <taxon>IRL clade</taxon>
        <taxon>Trifolieae</taxon>
        <taxon>Medicago</taxon>
    </lineage>
</organism>
<dbReference type="Gramene" id="rna5449">
    <property type="protein sequence ID" value="RHN81411.1"/>
    <property type="gene ID" value="gene5449"/>
</dbReference>
<dbReference type="PANTHER" id="PTHR31669">
    <property type="entry name" value="PROTEIN FAR1-RELATED SEQUENCE 10-RELATED"/>
    <property type="match status" value="1"/>
</dbReference>
<dbReference type="Pfam" id="PF26175">
    <property type="entry name" value="HTH_FAR1"/>
    <property type="match status" value="1"/>
</dbReference>
<dbReference type="InterPro" id="IPR007527">
    <property type="entry name" value="Znf_SWIM"/>
</dbReference>
<keyword evidence="2 6" id="KW-0479">Metal-binding</keyword>